<evidence type="ECO:0000256" key="10">
    <source>
        <dbReference type="ARBA" id="ARBA00023136"/>
    </source>
</evidence>
<dbReference type="PANTHER" id="PTHR43009:SF6">
    <property type="entry name" value="HOMOGENTISATE PHYTYLTRANSFERASE 1, CHLOROPLASTIC"/>
    <property type="match status" value="1"/>
</dbReference>
<keyword evidence="8" id="KW-0809">Transit peptide</keyword>
<evidence type="ECO:0000256" key="4">
    <source>
        <dbReference type="ARBA" id="ARBA00022528"/>
    </source>
</evidence>
<dbReference type="Pfam" id="PF01040">
    <property type="entry name" value="UbiA"/>
    <property type="match status" value="1"/>
</dbReference>
<comment type="similarity">
    <text evidence="3">Belongs to the UbiA prenyltransferase family.</text>
</comment>
<evidence type="ECO:0000256" key="2">
    <source>
        <dbReference type="ARBA" id="ARBA00004229"/>
    </source>
</evidence>
<keyword evidence="5" id="KW-0934">Plastid</keyword>
<reference evidence="13" key="1">
    <citation type="submission" date="2013-12" db="EMBL/GenBank/DDBJ databases">
        <title>Molecular Cloning, Characterization and In Silico Promoter Analysis of Tocopherol Biosynthetic Genes from the Oil Palm.</title>
        <authorList>
            <person name="Kong S.L."/>
            <person name="Abdullah S.N.A."/>
            <person name="Ho C.L."/>
        </authorList>
    </citation>
    <scope>NUCLEOTIDE SEQUENCE</scope>
    <source>
        <tissue evidence="13">Mesocarp</tissue>
    </source>
</reference>
<dbReference type="PANTHER" id="PTHR43009">
    <property type="entry name" value="HOMOGENTISATE SOLANESYLTRANSFERASE, CHLOROPLASTIC"/>
    <property type="match status" value="1"/>
</dbReference>
<feature type="transmembrane region" description="Helical" evidence="12">
    <location>
        <begin position="187"/>
        <end position="208"/>
    </location>
</feature>
<feature type="transmembrane region" description="Helical" evidence="12">
    <location>
        <begin position="140"/>
        <end position="166"/>
    </location>
</feature>
<dbReference type="FunFam" id="1.10.357.140:FF:000011">
    <property type="entry name" value="Homogentisate phytyltransferase 1"/>
    <property type="match status" value="1"/>
</dbReference>
<dbReference type="GO" id="GO:0016020">
    <property type="term" value="C:membrane"/>
    <property type="evidence" value="ECO:0007669"/>
    <property type="project" value="UniProtKB-SubCell"/>
</dbReference>
<evidence type="ECO:0000256" key="5">
    <source>
        <dbReference type="ARBA" id="ARBA00022640"/>
    </source>
</evidence>
<keyword evidence="4" id="KW-0150">Chloroplast</keyword>
<dbReference type="EMBL" id="KF974530">
    <property type="protein sequence ID" value="AHL26475.1"/>
    <property type="molecule type" value="mRNA"/>
</dbReference>
<dbReference type="GO" id="GO:0010189">
    <property type="term" value="P:vitamin E biosynthetic process"/>
    <property type="evidence" value="ECO:0007669"/>
    <property type="project" value="UniProtKB-UniPathway"/>
</dbReference>
<feature type="transmembrane region" description="Helical" evidence="12">
    <location>
        <begin position="376"/>
        <end position="396"/>
    </location>
</feature>
<evidence type="ECO:0000256" key="8">
    <source>
        <dbReference type="ARBA" id="ARBA00022946"/>
    </source>
</evidence>
<proteinExistence type="evidence at transcript level"/>
<keyword evidence="10 12" id="KW-0472">Membrane</keyword>
<feature type="transmembrane region" description="Helical" evidence="12">
    <location>
        <begin position="274"/>
        <end position="295"/>
    </location>
</feature>
<dbReference type="AlphaFoldDB" id="W8NZU5"/>
<feature type="transmembrane region" description="Helical" evidence="12">
    <location>
        <begin position="214"/>
        <end position="234"/>
    </location>
</feature>
<feature type="transmembrane region" description="Helical" evidence="12">
    <location>
        <begin position="115"/>
        <end position="134"/>
    </location>
</feature>
<dbReference type="InterPro" id="IPR044502">
    <property type="entry name" value="AtHST-like"/>
</dbReference>
<comment type="subcellular location">
    <subcellularLocation>
        <location evidence="1">Membrane</location>
        <topology evidence="1">Multi-pass membrane protein</topology>
    </subcellularLocation>
    <subcellularLocation>
        <location evidence="2">Plastid</location>
        <location evidence="2">Chloroplast</location>
    </subcellularLocation>
</comment>
<evidence type="ECO:0000256" key="12">
    <source>
        <dbReference type="SAM" id="Phobius"/>
    </source>
</evidence>
<accession>W8NZU5</accession>
<evidence type="ECO:0000313" key="13">
    <source>
        <dbReference type="EMBL" id="AHL26475.1"/>
    </source>
</evidence>
<comment type="pathway">
    <text evidence="11">Cofactor biosynthesis; tocopherol biosynthesis.</text>
</comment>
<dbReference type="NCBIfam" id="NF009525">
    <property type="entry name" value="PRK12887.1"/>
    <property type="match status" value="1"/>
</dbReference>
<feature type="transmembrane region" description="Helical" evidence="12">
    <location>
        <begin position="321"/>
        <end position="340"/>
    </location>
</feature>
<evidence type="ECO:0000256" key="11">
    <source>
        <dbReference type="ARBA" id="ARBA00024015"/>
    </source>
</evidence>
<feature type="transmembrane region" description="Helical" evidence="12">
    <location>
        <begin position="241"/>
        <end position="262"/>
    </location>
</feature>
<keyword evidence="6 13" id="KW-0808">Transferase</keyword>
<dbReference type="InterPro" id="IPR044878">
    <property type="entry name" value="UbiA_sf"/>
</dbReference>
<evidence type="ECO:0000256" key="9">
    <source>
        <dbReference type="ARBA" id="ARBA00022989"/>
    </source>
</evidence>
<dbReference type="GO" id="GO:0004659">
    <property type="term" value="F:prenyltransferase activity"/>
    <property type="evidence" value="ECO:0007669"/>
    <property type="project" value="InterPro"/>
</dbReference>
<keyword evidence="7 12" id="KW-0812">Transmembrane</keyword>
<dbReference type="BRENDA" id="2.5.1.115">
    <property type="organism ID" value="14416"/>
</dbReference>
<keyword evidence="9 12" id="KW-1133">Transmembrane helix</keyword>
<sequence>MDSLLLRPFSLPPRLCCFSSRRGCCVPTQYSINQACVTTLRCRVGRSQGCLANHLLRQTHGKSTYHGRLHECSHINATSGDSIESEPPKAYDSTSAWKSILSSLNAFYRFSRPHTIIGTAISIVSVSLLAIEGLSDISPLFVTGLLEAVVAALFMNVYIVGLNQLFDIEIDKVNKPGLPLASGEYSVTTGIAIVSAFALMSFGVGWVVGSWPLFWALFISFILGTAYSINLPFLRWKRFAVVAALCILAVRAVIVQLAFFLHMQTFVFRRPANFSRPLIFATAFMTFFSVVIALFKDIPDIDGDRIFGIQSFSVRLGQRRVFWICVSLLEMAYSVAMVIGATSSCIWSKLVTVLGHAVLASVLWNRARSLDLMSKAAITSFYMFVWKLFYAEYLLIPLVR</sequence>
<name>W8NZU5_ELAOL</name>
<dbReference type="UniPathway" id="UPA00160"/>
<dbReference type="InterPro" id="IPR000537">
    <property type="entry name" value="UbiA_prenyltransferase"/>
</dbReference>
<evidence type="ECO:0000256" key="7">
    <source>
        <dbReference type="ARBA" id="ARBA00022692"/>
    </source>
</evidence>
<evidence type="ECO:0000256" key="1">
    <source>
        <dbReference type="ARBA" id="ARBA00004141"/>
    </source>
</evidence>
<evidence type="ECO:0000256" key="6">
    <source>
        <dbReference type="ARBA" id="ARBA00022679"/>
    </source>
</evidence>
<dbReference type="Gene3D" id="1.10.357.140">
    <property type="entry name" value="UbiA prenyltransferase"/>
    <property type="match status" value="1"/>
</dbReference>
<dbReference type="CDD" id="cd13960">
    <property type="entry name" value="PT_UbiA_HPT1"/>
    <property type="match status" value="1"/>
</dbReference>
<protein>
    <submittedName>
        <fullName evidence="13">Homogentisate phytyltransferase</fullName>
    </submittedName>
</protein>
<dbReference type="GO" id="GO:0009507">
    <property type="term" value="C:chloroplast"/>
    <property type="evidence" value="ECO:0007669"/>
    <property type="project" value="UniProtKB-SubCell"/>
</dbReference>
<evidence type="ECO:0000256" key="3">
    <source>
        <dbReference type="ARBA" id="ARBA00005985"/>
    </source>
</evidence>
<organism evidence="13">
    <name type="scientific">Elaeis oleifera</name>
    <name type="common">American oil palm</name>
    <name type="synonym">Corozo oleifera</name>
    <dbReference type="NCBI Taxonomy" id="80265"/>
    <lineage>
        <taxon>Eukaryota</taxon>
        <taxon>Viridiplantae</taxon>
        <taxon>Streptophyta</taxon>
        <taxon>Embryophyta</taxon>
        <taxon>Tracheophyta</taxon>
        <taxon>Spermatophyta</taxon>
        <taxon>Magnoliopsida</taxon>
        <taxon>Liliopsida</taxon>
        <taxon>Arecaceae</taxon>
        <taxon>Arecoideae</taxon>
        <taxon>Cocoseae</taxon>
        <taxon>Elaeidinae</taxon>
        <taxon>Elaeis</taxon>
    </lineage>
</organism>